<dbReference type="Pfam" id="PF07724">
    <property type="entry name" value="AAA_2"/>
    <property type="match status" value="1"/>
</dbReference>
<evidence type="ECO:0000313" key="4">
    <source>
        <dbReference type="EMBL" id="MFD0851931.1"/>
    </source>
</evidence>
<dbReference type="Gene3D" id="3.40.50.300">
    <property type="entry name" value="P-loop containing nucleotide triphosphate hydrolases"/>
    <property type="match status" value="1"/>
</dbReference>
<dbReference type="CDD" id="cd19499">
    <property type="entry name" value="RecA-like_ClpB_Hsp104-like"/>
    <property type="match status" value="1"/>
</dbReference>
<dbReference type="PANTHER" id="PTHR11638:SF18">
    <property type="entry name" value="HEAT SHOCK PROTEIN 104"/>
    <property type="match status" value="1"/>
</dbReference>
<proteinExistence type="predicted"/>
<reference evidence="5" key="1">
    <citation type="journal article" date="2019" name="Int. J. Syst. Evol. Microbiol.">
        <title>The Global Catalogue of Microorganisms (GCM) 10K type strain sequencing project: providing services to taxonomists for standard genome sequencing and annotation.</title>
        <authorList>
            <consortium name="The Broad Institute Genomics Platform"/>
            <consortium name="The Broad Institute Genome Sequencing Center for Infectious Disease"/>
            <person name="Wu L."/>
            <person name="Ma J."/>
        </authorList>
    </citation>
    <scope>NUCLEOTIDE SEQUENCE [LARGE SCALE GENOMIC DNA]</scope>
    <source>
        <strain evidence="5">JCM 31696</strain>
    </source>
</reference>
<comment type="caution">
    <text evidence="4">The sequence shown here is derived from an EMBL/GenBank/DDBJ whole genome shotgun (WGS) entry which is preliminary data.</text>
</comment>
<evidence type="ECO:0000259" key="3">
    <source>
        <dbReference type="SMART" id="SM00382"/>
    </source>
</evidence>
<organism evidence="4 5">
    <name type="scientific">Actinomadura adrarensis</name>
    <dbReference type="NCBI Taxonomy" id="1819600"/>
    <lineage>
        <taxon>Bacteria</taxon>
        <taxon>Bacillati</taxon>
        <taxon>Actinomycetota</taxon>
        <taxon>Actinomycetes</taxon>
        <taxon>Streptosporangiales</taxon>
        <taxon>Thermomonosporaceae</taxon>
        <taxon>Actinomadura</taxon>
    </lineage>
</organism>
<gene>
    <name evidence="4" type="ORF">ACFQ07_06845</name>
</gene>
<dbReference type="SUPFAM" id="SSF52540">
    <property type="entry name" value="P-loop containing nucleoside triphosphate hydrolases"/>
    <property type="match status" value="1"/>
</dbReference>
<dbReference type="InterPro" id="IPR003593">
    <property type="entry name" value="AAA+_ATPase"/>
</dbReference>
<evidence type="ECO:0000256" key="1">
    <source>
        <dbReference type="ARBA" id="ARBA00022741"/>
    </source>
</evidence>
<dbReference type="InterPro" id="IPR003959">
    <property type="entry name" value="ATPase_AAA_core"/>
</dbReference>
<name>A0ABW3CBL6_9ACTN</name>
<evidence type="ECO:0000256" key="2">
    <source>
        <dbReference type="ARBA" id="ARBA00022840"/>
    </source>
</evidence>
<dbReference type="SMART" id="SM00382">
    <property type="entry name" value="AAA"/>
    <property type="match status" value="1"/>
</dbReference>
<dbReference type="Proteomes" id="UP001597083">
    <property type="component" value="Unassembled WGS sequence"/>
</dbReference>
<dbReference type="InterPro" id="IPR001270">
    <property type="entry name" value="ClpA/B"/>
</dbReference>
<dbReference type="PRINTS" id="PR00300">
    <property type="entry name" value="CLPPROTEASEA"/>
</dbReference>
<accession>A0ABW3CBL6</accession>
<evidence type="ECO:0000313" key="5">
    <source>
        <dbReference type="Proteomes" id="UP001597083"/>
    </source>
</evidence>
<feature type="non-terminal residue" evidence="4">
    <location>
        <position position="1"/>
    </location>
</feature>
<keyword evidence="1" id="KW-0547">Nucleotide-binding</keyword>
<dbReference type="EMBL" id="JBHTIR010000910">
    <property type="protein sequence ID" value="MFD0851931.1"/>
    <property type="molecule type" value="Genomic_DNA"/>
</dbReference>
<feature type="domain" description="AAA+ ATPase" evidence="3">
    <location>
        <begin position="22"/>
        <end position="159"/>
    </location>
</feature>
<feature type="non-terminal residue" evidence="4">
    <location>
        <position position="183"/>
    </location>
</feature>
<keyword evidence="5" id="KW-1185">Reference proteome</keyword>
<sequence>AVQKLVDNVMVARAGLRDKSSVQGAFMFVGPSGTGKTEITKALADATGSELIRFDMSEFSQEHTVAKLIGSPPGYVGHDSGNGLLLDKIEQFPNAVLLLDEIEKADRKVLLTFLQVLDEGRLTGSQGKTVYFNNVTVIMTTNLGAADSTKRSIGMSGSDTAQDKAIKAFLPPEFINRIDSIVT</sequence>
<dbReference type="PANTHER" id="PTHR11638">
    <property type="entry name" value="ATP-DEPENDENT CLP PROTEASE"/>
    <property type="match status" value="1"/>
</dbReference>
<protein>
    <submittedName>
        <fullName evidence="4">AAA family ATPase</fullName>
    </submittedName>
</protein>
<dbReference type="InterPro" id="IPR027417">
    <property type="entry name" value="P-loop_NTPase"/>
</dbReference>
<dbReference type="InterPro" id="IPR050130">
    <property type="entry name" value="ClpA_ClpB"/>
</dbReference>
<keyword evidence="2" id="KW-0067">ATP-binding</keyword>